<proteinExistence type="predicted"/>
<evidence type="ECO:0000256" key="1">
    <source>
        <dbReference type="ARBA" id="ARBA00000085"/>
    </source>
</evidence>
<dbReference type="InterPro" id="IPR001054">
    <property type="entry name" value="A/G_cyclase"/>
</dbReference>
<accession>A0A3B0WW62</accession>
<dbReference type="CDD" id="cd06225">
    <property type="entry name" value="HAMP"/>
    <property type="match status" value="1"/>
</dbReference>
<dbReference type="InterPro" id="IPR050398">
    <property type="entry name" value="HssS/ArlS-like"/>
</dbReference>
<dbReference type="Gene3D" id="3.30.70.1230">
    <property type="entry name" value="Nucleotide cyclase"/>
    <property type="match status" value="1"/>
</dbReference>
<dbReference type="InterPro" id="IPR003660">
    <property type="entry name" value="HAMP_dom"/>
</dbReference>
<feature type="transmembrane region" description="Helical" evidence="8">
    <location>
        <begin position="165"/>
        <end position="185"/>
    </location>
</feature>
<evidence type="ECO:0000256" key="4">
    <source>
        <dbReference type="ARBA" id="ARBA00022553"/>
    </source>
</evidence>
<dbReference type="GO" id="GO:0000155">
    <property type="term" value="F:phosphorelay sensor kinase activity"/>
    <property type="evidence" value="ECO:0007669"/>
    <property type="project" value="TreeGrafter"/>
</dbReference>
<name>A0A3B0WW62_9ZZZZ</name>
<feature type="non-terminal residue" evidence="11">
    <location>
        <position position="302"/>
    </location>
</feature>
<feature type="domain" description="Guanylate cyclase" evidence="9">
    <location>
        <begin position="273"/>
        <end position="302"/>
    </location>
</feature>
<keyword evidence="11" id="KW-0456">Lyase</keyword>
<dbReference type="SUPFAM" id="SSF158472">
    <property type="entry name" value="HAMP domain-like"/>
    <property type="match status" value="1"/>
</dbReference>
<keyword evidence="8" id="KW-1133">Transmembrane helix</keyword>
<reference evidence="11" key="1">
    <citation type="submission" date="2018-06" db="EMBL/GenBank/DDBJ databases">
        <authorList>
            <person name="Zhirakovskaya E."/>
        </authorList>
    </citation>
    <scope>NUCLEOTIDE SEQUENCE</scope>
</reference>
<dbReference type="GO" id="GO:0009190">
    <property type="term" value="P:cyclic nucleotide biosynthetic process"/>
    <property type="evidence" value="ECO:0007669"/>
    <property type="project" value="InterPro"/>
</dbReference>
<sequence length="302" mass="33316">MRIPIAIKLALAITLLILSGMSTLGFILLENQKTVLSQQINGMGSAIAKQFASSASEMVLSGDSLGLQTLVNNLVDNQQIKGAMILSDKNKIVVKSGQTPSTDFIQHQIDSNKTAHHFEWNANNNKQDPLICFDSPIKFKQLIAGRIIMTFSKQQMVQSLESSRFVIIFTTVIMSIIAILLAFVMSRHLSKPIYNLVAASKAIGAGDFKYRLNERRNDELGELALAFDQMAQGLYEKAQVEDVFSRYVSSNVAEKILENLDDVELGGKHVNASVLFADIVGFTSISEKLPPQDIASLLNEYF</sequence>
<protein>
    <recommendedName>
        <fullName evidence="3">histidine kinase</fullName>
        <ecNumber evidence="3">2.7.13.3</ecNumber>
    </recommendedName>
</protein>
<dbReference type="GO" id="GO:0016829">
    <property type="term" value="F:lyase activity"/>
    <property type="evidence" value="ECO:0007669"/>
    <property type="project" value="UniProtKB-KW"/>
</dbReference>
<dbReference type="PROSITE" id="PS50125">
    <property type="entry name" value="GUANYLATE_CYCLASE_2"/>
    <property type="match status" value="1"/>
</dbReference>
<evidence type="ECO:0000313" key="11">
    <source>
        <dbReference type="EMBL" id="VAW56563.1"/>
    </source>
</evidence>
<evidence type="ECO:0000256" key="7">
    <source>
        <dbReference type="ARBA" id="ARBA00023136"/>
    </source>
</evidence>
<dbReference type="SMART" id="SM00304">
    <property type="entry name" value="HAMP"/>
    <property type="match status" value="1"/>
</dbReference>
<keyword evidence="5" id="KW-0808">Transferase</keyword>
<evidence type="ECO:0000259" key="10">
    <source>
        <dbReference type="PROSITE" id="PS50885"/>
    </source>
</evidence>
<evidence type="ECO:0000256" key="5">
    <source>
        <dbReference type="ARBA" id="ARBA00022679"/>
    </source>
</evidence>
<comment type="catalytic activity">
    <reaction evidence="1">
        <text>ATP + protein L-histidine = ADP + protein N-phospho-L-histidine.</text>
        <dbReference type="EC" id="2.7.13.3"/>
    </reaction>
</comment>
<gene>
    <name evidence="11" type="ORF">MNBD_GAMMA07-1056</name>
</gene>
<feature type="domain" description="HAMP" evidence="10">
    <location>
        <begin position="187"/>
        <end position="239"/>
    </location>
</feature>
<dbReference type="EMBL" id="UOFF01000250">
    <property type="protein sequence ID" value="VAW56563.1"/>
    <property type="molecule type" value="Genomic_DNA"/>
</dbReference>
<evidence type="ECO:0000256" key="3">
    <source>
        <dbReference type="ARBA" id="ARBA00012438"/>
    </source>
</evidence>
<dbReference type="EC" id="2.7.13.3" evidence="3"/>
<keyword evidence="4" id="KW-0597">Phosphoprotein</keyword>
<evidence type="ECO:0000259" key="9">
    <source>
        <dbReference type="PROSITE" id="PS50125"/>
    </source>
</evidence>
<evidence type="ECO:0000256" key="6">
    <source>
        <dbReference type="ARBA" id="ARBA00022777"/>
    </source>
</evidence>
<keyword evidence="7 8" id="KW-0472">Membrane</keyword>
<dbReference type="Gene3D" id="6.10.340.10">
    <property type="match status" value="1"/>
</dbReference>
<keyword evidence="8" id="KW-0812">Transmembrane</keyword>
<dbReference type="PANTHER" id="PTHR45528:SF10">
    <property type="entry name" value="METHYL-ACCEPTING CHEMOTAXIS PROTEIN"/>
    <property type="match status" value="1"/>
</dbReference>
<dbReference type="PANTHER" id="PTHR45528">
    <property type="entry name" value="SENSOR HISTIDINE KINASE CPXA"/>
    <property type="match status" value="1"/>
</dbReference>
<keyword evidence="6" id="KW-0418">Kinase</keyword>
<dbReference type="InterPro" id="IPR029787">
    <property type="entry name" value="Nucleotide_cyclase"/>
</dbReference>
<dbReference type="GO" id="GO:0005886">
    <property type="term" value="C:plasma membrane"/>
    <property type="evidence" value="ECO:0007669"/>
    <property type="project" value="TreeGrafter"/>
</dbReference>
<dbReference type="Pfam" id="PF00672">
    <property type="entry name" value="HAMP"/>
    <property type="match status" value="1"/>
</dbReference>
<comment type="subcellular location">
    <subcellularLocation>
        <location evidence="2">Membrane</location>
        <topology evidence="2">Multi-pass membrane protein</topology>
    </subcellularLocation>
</comment>
<dbReference type="SUPFAM" id="SSF55073">
    <property type="entry name" value="Nucleotide cyclase"/>
    <property type="match status" value="1"/>
</dbReference>
<evidence type="ECO:0000256" key="2">
    <source>
        <dbReference type="ARBA" id="ARBA00004141"/>
    </source>
</evidence>
<evidence type="ECO:0000256" key="8">
    <source>
        <dbReference type="SAM" id="Phobius"/>
    </source>
</evidence>
<dbReference type="AlphaFoldDB" id="A0A3B0WW62"/>
<organism evidence="11">
    <name type="scientific">hydrothermal vent metagenome</name>
    <dbReference type="NCBI Taxonomy" id="652676"/>
    <lineage>
        <taxon>unclassified sequences</taxon>
        <taxon>metagenomes</taxon>
        <taxon>ecological metagenomes</taxon>
    </lineage>
</organism>
<dbReference type="PROSITE" id="PS50885">
    <property type="entry name" value="HAMP"/>
    <property type="match status" value="1"/>
</dbReference>